<protein>
    <recommendedName>
        <fullName evidence="7">GRF-type domain-containing protein</fullName>
    </recommendedName>
</protein>
<feature type="coiled-coil region" evidence="5">
    <location>
        <begin position="63"/>
        <end position="111"/>
    </location>
</feature>
<sequence>MSESSHTTTSIDCYCGRRAVIRTSWMNENPGRRFLSCLNYKDGGCGYFHWQESPLCDRARTIIPGLLRKINRLDDENKKLIENKQNLEEINKKLIERNKILAERNRNLVQEKKKMRLMLVIIPLGFSLLWMILSKMNFGSKSAGLEMIG</sequence>
<evidence type="ECO:0000256" key="3">
    <source>
        <dbReference type="ARBA" id="ARBA00022833"/>
    </source>
</evidence>
<evidence type="ECO:0000313" key="9">
    <source>
        <dbReference type="Proteomes" id="UP001318860"/>
    </source>
</evidence>
<proteinExistence type="predicted"/>
<keyword evidence="6" id="KW-0812">Transmembrane</keyword>
<reference evidence="8 9" key="1">
    <citation type="journal article" date="2021" name="Comput. Struct. Biotechnol. J.">
        <title>De novo genome assembly of the potent medicinal plant Rehmannia glutinosa using nanopore technology.</title>
        <authorList>
            <person name="Ma L."/>
            <person name="Dong C."/>
            <person name="Song C."/>
            <person name="Wang X."/>
            <person name="Zheng X."/>
            <person name="Niu Y."/>
            <person name="Chen S."/>
            <person name="Feng W."/>
        </authorList>
    </citation>
    <scope>NUCLEOTIDE SEQUENCE [LARGE SCALE GENOMIC DNA]</scope>
    <source>
        <strain evidence="8">DH-2019</strain>
    </source>
</reference>
<dbReference type="EMBL" id="JABTTQ020000323">
    <property type="protein sequence ID" value="KAK6140482.1"/>
    <property type="molecule type" value="Genomic_DNA"/>
</dbReference>
<dbReference type="Proteomes" id="UP001318860">
    <property type="component" value="Unassembled WGS sequence"/>
</dbReference>
<dbReference type="InterPro" id="IPR010666">
    <property type="entry name" value="Znf_GRF"/>
</dbReference>
<keyword evidence="6" id="KW-0472">Membrane</keyword>
<evidence type="ECO:0000256" key="4">
    <source>
        <dbReference type="PROSITE-ProRule" id="PRU01343"/>
    </source>
</evidence>
<evidence type="ECO:0000259" key="7">
    <source>
        <dbReference type="PROSITE" id="PS51999"/>
    </source>
</evidence>
<evidence type="ECO:0000256" key="2">
    <source>
        <dbReference type="ARBA" id="ARBA00022771"/>
    </source>
</evidence>
<dbReference type="Pfam" id="PF06839">
    <property type="entry name" value="Zn_ribbon_GRF"/>
    <property type="match status" value="1"/>
</dbReference>
<accession>A0ABR0VZR2</accession>
<gene>
    <name evidence="8" type="ORF">DH2020_025763</name>
</gene>
<keyword evidence="1" id="KW-0479">Metal-binding</keyword>
<feature type="transmembrane region" description="Helical" evidence="6">
    <location>
        <begin position="115"/>
        <end position="133"/>
    </location>
</feature>
<comment type="caution">
    <text evidence="8">The sequence shown here is derived from an EMBL/GenBank/DDBJ whole genome shotgun (WGS) entry which is preliminary data.</text>
</comment>
<keyword evidence="2 4" id="KW-0863">Zinc-finger</keyword>
<evidence type="ECO:0000256" key="6">
    <source>
        <dbReference type="SAM" id="Phobius"/>
    </source>
</evidence>
<dbReference type="PROSITE" id="PS51999">
    <property type="entry name" value="ZF_GRF"/>
    <property type="match status" value="1"/>
</dbReference>
<organism evidence="8 9">
    <name type="scientific">Rehmannia glutinosa</name>
    <name type="common">Chinese foxglove</name>
    <dbReference type="NCBI Taxonomy" id="99300"/>
    <lineage>
        <taxon>Eukaryota</taxon>
        <taxon>Viridiplantae</taxon>
        <taxon>Streptophyta</taxon>
        <taxon>Embryophyta</taxon>
        <taxon>Tracheophyta</taxon>
        <taxon>Spermatophyta</taxon>
        <taxon>Magnoliopsida</taxon>
        <taxon>eudicotyledons</taxon>
        <taxon>Gunneridae</taxon>
        <taxon>Pentapetalae</taxon>
        <taxon>asterids</taxon>
        <taxon>lamiids</taxon>
        <taxon>Lamiales</taxon>
        <taxon>Orobanchaceae</taxon>
        <taxon>Rehmannieae</taxon>
        <taxon>Rehmannia</taxon>
    </lineage>
</organism>
<keyword evidence="6" id="KW-1133">Transmembrane helix</keyword>
<feature type="domain" description="GRF-type" evidence="7">
    <location>
        <begin position="13"/>
        <end position="54"/>
    </location>
</feature>
<dbReference type="PANTHER" id="PTHR33248">
    <property type="entry name" value="ZINC ION-BINDING PROTEIN"/>
    <property type="match status" value="1"/>
</dbReference>
<keyword evidence="3" id="KW-0862">Zinc</keyword>
<evidence type="ECO:0000256" key="5">
    <source>
        <dbReference type="SAM" id="Coils"/>
    </source>
</evidence>
<evidence type="ECO:0000256" key="1">
    <source>
        <dbReference type="ARBA" id="ARBA00022723"/>
    </source>
</evidence>
<keyword evidence="9" id="KW-1185">Reference proteome</keyword>
<evidence type="ECO:0000313" key="8">
    <source>
        <dbReference type="EMBL" id="KAK6140482.1"/>
    </source>
</evidence>
<name>A0ABR0VZR2_REHGL</name>
<keyword evidence="5" id="KW-0175">Coiled coil</keyword>